<dbReference type="PIRSF" id="PIRSF005067">
    <property type="entry name" value="Tma_RNA-bind_prd"/>
    <property type="match status" value="1"/>
</dbReference>
<dbReference type="AlphaFoldDB" id="A0A8J7W9Z4"/>
<dbReference type="CDD" id="cd21154">
    <property type="entry name" value="PUA_MJ1432-like"/>
    <property type="match status" value="1"/>
</dbReference>
<dbReference type="NCBIfam" id="TIGR00451">
    <property type="entry name" value="unchar_dom_2"/>
    <property type="match status" value="1"/>
</dbReference>
<dbReference type="Gene3D" id="3.10.400.20">
    <property type="match status" value="1"/>
</dbReference>
<dbReference type="PANTHER" id="PTHR22798:SF0">
    <property type="entry name" value="MALIGNANT T-CELL-AMPLIFIED SEQUENCE 1"/>
    <property type="match status" value="1"/>
</dbReference>
<dbReference type="EMBL" id="JWHL01000007">
    <property type="protein sequence ID" value="MBR1369050.1"/>
    <property type="molecule type" value="Genomic_DNA"/>
</dbReference>
<dbReference type="NCBIfam" id="NF011152">
    <property type="entry name" value="PRK14560.1-3"/>
    <property type="match status" value="1"/>
</dbReference>
<evidence type="ECO:0000313" key="3">
    <source>
        <dbReference type="Proteomes" id="UP000730161"/>
    </source>
</evidence>
<organism evidence="2 3">
    <name type="scientific">Methanocalculus chunghsingensis</name>
    <dbReference type="NCBI Taxonomy" id="156457"/>
    <lineage>
        <taxon>Archaea</taxon>
        <taxon>Methanobacteriati</taxon>
        <taxon>Methanobacteriota</taxon>
        <taxon>Stenosarchaea group</taxon>
        <taxon>Methanomicrobia</taxon>
        <taxon>Methanomicrobiales</taxon>
        <taxon>Methanocalculaceae</taxon>
        <taxon>Methanocalculus</taxon>
    </lineage>
</organism>
<dbReference type="NCBIfam" id="TIGR03684">
    <property type="entry name" value="arCOG00985"/>
    <property type="match status" value="1"/>
</dbReference>
<dbReference type="PROSITE" id="PS50890">
    <property type="entry name" value="PUA"/>
    <property type="match status" value="1"/>
</dbReference>
<dbReference type="GO" id="GO:0001731">
    <property type="term" value="P:formation of translation preinitiation complex"/>
    <property type="evidence" value="ECO:0007669"/>
    <property type="project" value="TreeGrafter"/>
</dbReference>
<accession>A0A8J7W9Z4</accession>
<evidence type="ECO:0000259" key="1">
    <source>
        <dbReference type="SMART" id="SM00359"/>
    </source>
</evidence>
<dbReference type="PANTHER" id="PTHR22798">
    <property type="entry name" value="MCT-1 PROTEIN"/>
    <property type="match status" value="1"/>
</dbReference>
<dbReference type="InterPro" id="IPR022430">
    <property type="entry name" value="CHP03684"/>
</dbReference>
<sequence>MAEISIRKRHAIKKSQVAEIKKMLSASIGAEAALFESNLIERAETDAAVALYLIDKKPLLISRDTWAFPTLRGAVLRPFSARRIVVDSGAVAFMVNGADVMRPGIVSVSSDVVAGGPALVVDERHGKPLAVVIALYDAADILAMEKGKAAKNIHHVGDEIWNLEI</sequence>
<evidence type="ECO:0000313" key="2">
    <source>
        <dbReference type="EMBL" id="MBR1369050.1"/>
    </source>
</evidence>
<dbReference type="InterPro" id="IPR002478">
    <property type="entry name" value="PUA"/>
</dbReference>
<dbReference type="OrthoDB" id="27972at2157"/>
<dbReference type="Proteomes" id="UP000730161">
    <property type="component" value="Unassembled WGS sequence"/>
</dbReference>
<protein>
    <submittedName>
        <fullName evidence="2">RNA-binding protein</fullName>
    </submittedName>
</protein>
<feature type="domain" description="PUA" evidence="1">
    <location>
        <begin position="82"/>
        <end position="157"/>
    </location>
</feature>
<proteinExistence type="predicted"/>
<comment type="caution">
    <text evidence="2">The sequence shown here is derived from an EMBL/GenBank/DDBJ whole genome shotgun (WGS) entry which is preliminary data.</text>
</comment>
<dbReference type="Pfam" id="PF01472">
    <property type="entry name" value="PUA"/>
    <property type="match status" value="1"/>
</dbReference>
<dbReference type="RefSeq" id="WP_211530722.1">
    <property type="nucleotide sequence ID" value="NZ_JWHL01000007.1"/>
</dbReference>
<reference evidence="2" key="1">
    <citation type="submission" date="2014-12" db="EMBL/GenBank/DDBJ databases">
        <authorList>
            <person name="Huang H.-H."/>
            <person name="Chen S.-C."/>
            <person name="Lai M.-C."/>
        </authorList>
    </citation>
    <scope>NUCLEOTIDE SEQUENCE</scope>
    <source>
        <strain evidence="2">K1F9705b</strain>
    </source>
</reference>
<dbReference type="InterPro" id="IPR015947">
    <property type="entry name" value="PUA-like_sf"/>
</dbReference>
<gene>
    <name evidence="2" type="ORF">RJ53_05855</name>
</gene>
<dbReference type="InterPro" id="IPR004521">
    <property type="entry name" value="Uncharacterised_CHP00451"/>
</dbReference>
<dbReference type="SUPFAM" id="SSF88697">
    <property type="entry name" value="PUA domain-like"/>
    <property type="match status" value="1"/>
</dbReference>
<keyword evidence="3" id="KW-1185">Reference proteome</keyword>
<dbReference type="InterPro" id="IPR016437">
    <property type="entry name" value="MCT-1/Tma20"/>
</dbReference>
<dbReference type="GO" id="GO:0003723">
    <property type="term" value="F:RNA binding"/>
    <property type="evidence" value="ECO:0007669"/>
    <property type="project" value="InterPro"/>
</dbReference>
<dbReference type="SMART" id="SM00359">
    <property type="entry name" value="PUA"/>
    <property type="match status" value="1"/>
</dbReference>
<name>A0A8J7W9Z4_9EURY</name>